<dbReference type="AlphaFoldDB" id="A0A1B0BGK2"/>
<proteinExistence type="predicted"/>
<evidence type="ECO:0000313" key="2">
    <source>
        <dbReference type="EnsemblMetazoa" id="GPPI029319-PA"/>
    </source>
</evidence>
<name>A0A1B0BGK2_9MUSC</name>
<protein>
    <submittedName>
        <fullName evidence="2">Uncharacterized protein</fullName>
    </submittedName>
</protein>
<dbReference type="Proteomes" id="UP000092460">
    <property type="component" value="Unassembled WGS sequence"/>
</dbReference>
<dbReference type="EnsemblMetazoa" id="GPPI029319-RA">
    <property type="protein sequence ID" value="GPPI029319-PA"/>
    <property type="gene ID" value="GPPI029319"/>
</dbReference>
<feature type="region of interest" description="Disordered" evidence="1">
    <location>
        <begin position="252"/>
        <end position="281"/>
    </location>
</feature>
<sequence>MFGPHPHDYSEIADKFRKTGCYKYLTSPVLAASRCSPCFSPQENYYDWPQSSIPQLGPHRCQFKRHKCKCKNVCDEIRYNLWLASTKSSIYIPDTATKWFEGQQQLNALYKRFSELSSQQALAYRMRYAPCTVPAALNLKPPLRLMGYSNGEDNAKYMSPEFADLLNRHNEIMHRLHLISNLPPEYHPRILKHRRQRLASGNEQSIEKLVTPPISLSKPFYSNVYGKKNCENPLSSGCLTCDQDSCYAKTHTKAKSCQELPEEKKTSSKRKRRSFSSASHSEKSKILREIWKKPNAIEMRESVALFRLDKQESKHIPLKLLKSKNKMESKSSLLPLILEEPENKKVIQKSPPPPVPPKPKKKYILGKLKIVPHLTEKVSEEPSNCINISLPLHRFELDKELSLKSSLCLSYKSIRSSKSEMVQKSSKIFQALQKSNSAPTSSTKSPAKTYGIGGQKNTSIKYRQLIKTKSELTNIFPGIAE</sequence>
<reference evidence="3" key="1">
    <citation type="submission" date="2015-01" db="EMBL/GenBank/DDBJ databases">
        <authorList>
            <person name="Aksoy S."/>
            <person name="Warren W."/>
            <person name="Wilson R.K."/>
        </authorList>
    </citation>
    <scope>NUCLEOTIDE SEQUENCE [LARGE SCALE GENOMIC DNA]</scope>
    <source>
        <strain evidence="3">IAEA</strain>
    </source>
</reference>
<evidence type="ECO:0000256" key="1">
    <source>
        <dbReference type="SAM" id="MobiDB-lite"/>
    </source>
</evidence>
<feature type="region of interest" description="Disordered" evidence="1">
    <location>
        <begin position="432"/>
        <end position="453"/>
    </location>
</feature>
<dbReference type="EMBL" id="JXJN01013884">
    <property type="status" value="NOT_ANNOTATED_CDS"/>
    <property type="molecule type" value="Genomic_DNA"/>
</dbReference>
<reference evidence="2" key="2">
    <citation type="submission" date="2020-05" db="UniProtKB">
        <authorList>
            <consortium name="EnsemblMetazoa"/>
        </authorList>
    </citation>
    <scope>IDENTIFICATION</scope>
    <source>
        <strain evidence="2">IAEA</strain>
    </source>
</reference>
<organism evidence="2 3">
    <name type="scientific">Glossina palpalis gambiensis</name>
    <dbReference type="NCBI Taxonomy" id="67801"/>
    <lineage>
        <taxon>Eukaryota</taxon>
        <taxon>Metazoa</taxon>
        <taxon>Ecdysozoa</taxon>
        <taxon>Arthropoda</taxon>
        <taxon>Hexapoda</taxon>
        <taxon>Insecta</taxon>
        <taxon>Pterygota</taxon>
        <taxon>Neoptera</taxon>
        <taxon>Endopterygota</taxon>
        <taxon>Diptera</taxon>
        <taxon>Brachycera</taxon>
        <taxon>Muscomorpha</taxon>
        <taxon>Hippoboscoidea</taxon>
        <taxon>Glossinidae</taxon>
        <taxon>Glossina</taxon>
    </lineage>
</organism>
<accession>A0A1B0BGK2</accession>
<keyword evidence="3" id="KW-1185">Reference proteome</keyword>
<feature type="compositionally biased region" description="Polar residues" evidence="1">
    <location>
        <begin position="432"/>
        <end position="446"/>
    </location>
</feature>
<dbReference type="VEuPathDB" id="VectorBase:GPPI029319"/>
<evidence type="ECO:0000313" key="3">
    <source>
        <dbReference type="Proteomes" id="UP000092460"/>
    </source>
</evidence>